<keyword evidence="2" id="KW-1185">Reference proteome</keyword>
<evidence type="ECO:0000313" key="2">
    <source>
        <dbReference type="Proteomes" id="UP000828390"/>
    </source>
</evidence>
<comment type="caution">
    <text evidence="1">The sequence shown here is derived from an EMBL/GenBank/DDBJ whole genome shotgun (WGS) entry which is preliminary data.</text>
</comment>
<evidence type="ECO:0000313" key="1">
    <source>
        <dbReference type="EMBL" id="KAH3891469.1"/>
    </source>
</evidence>
<dbReference type="Proteomes" id="UP000828390">
    <property type="component" value="Unassembled WGS sequence"/>
</dbReference>
<dbReference type="AlphaFoldDB" id="A0A9D4ND24"/>
<gene>
    <name evidence="1" type="ORF">DPMN_015571</name>
</gene>
<dbReference type="EMBL" id="JAIWYP010000001">
    <property type="protein sequence ID" value="KAH3891469.1"/>
    <property type="molecule type" value="Genomic_DNA"/>
</dbReference>
<sequence>MQSIINAECKEYEHFADELKLARDVAEADRDGFDDIAPSTEQMEGDTAQEEAIDSESFIYFNPDRVFEHKEYDICNELGCYVSAPTT</sequence>
<accession>A0A9D4ND24</accession>
<organism evidence="1 2">
    <name type="scientific">Dreissena polymorpha</name>
    <name type="common">Zebra mussel</name>
    <name type="synonym">Mytilus polymorpha</name>
    <dbReference type="NCBI Taxonomy" id="45954"/>
    <lineage>
        <taxon>Eukaryota</taxon>
        <taxon>Metazoa</taxon>
        <taxon>Spiralia</taxon>
        <taxon>Lophotrochozoa</taxon>
        <taxon>Mollusca</taxon>
        <taxon>Bivalvia</taxon>
        <taxon>Autobranchia</taxon>
        <taxon>Heteroconchia</taxon>
        <taxon>Euheterodonta</taxon>
        <taxon>Imparidentia</taxon>
        <taxon>Neoheterodontei</taxon>
        <taxon>Myida</taxon>
        <taxon>Dreissenoidea</taxon>
        <taxon>Dreissenidae</taxon>
        <taxon>Dreissena</taxon>
    </lineage>
</organism>
<name>A0A9D4ND24_DREPO</name>
<protein>
    <submittedName>
        <fullName evidence="1">Uncharacterized protein</fullName>
    </submittedName>
</protein>
<proteinExistence type="predicted"/>
<reference evidence="1" key="2">
    <citation type="submission" date="2020-11" db="EMBL/GenBank/DDBJ databases">
        <authorList>
            <person name="McCartney M.A."/>
            <person name="Auch B."/>
            <person name="Kono T."/>
            <person name="Mallez S."/>
            <person name="Becker A."/>
            <person name="Gohl D.M."/>
            <person name="Silverstein K.A.T."/>
            <person name="Koren S."/>
            <person name="Bechman K.B."/>
            <person name="Herman A."/>
            <person name="Abrahante J.E."/>
            <person name="Garbe J."/>
        </authorList>
    </citation>
    <scope>NUCLEOTIDE SEQUENCE</scope>
    <source>
        <strain evidence="1">Duluth1</strain>
        <tissue evidence="1">Whole animal</tissue>
    </source>
</reference>
<reference evidence="1" key="1">
    <citation type="journal article" date="2019" name="bioRxiv">
        <title>The Genome of the Zebra Mussel, Dreissena polymorpha: A Resource for Invasive Species Research.</title>
        <authorList>
            <person name="McCartney M.A."/>
            <person name="Auch B."/>
            <person name="Kono T."/>
            <person name="Mallez S."/>
            <person name="Zhang Y."/>
            <person name="Obille A."/>
            <person name="Becker A."/>
            <person name="Abrahante J.E."/>
            <person name="Garbe J."/>
            <person name="Badalamenti J.P."/>
            <person name="Herman A."/>
            <person name="Mangelson H."/>
            <person name="Liachko I."/>
            <person name="Sullivan S."/>
            <person name="Sone E.D."/>
            <person name="Koren S."/>
            <person name="Silverstein K.A.T."/>
            <person name="Beckman K.B."/>
            <person name="Gohl D.M."/>
        </authorList>
    </citation>
    <scope>NUCLEOTIDE SEQUENCE</scope>
    <source>
        <strain evidence="1">Duluth1</strain>
        <tissue evidence="1">Whole animal</tissue>
    </source>
</reference>